<comment type="caution">
    <text evidence="3">The sequence shown here is derived from an EMBL/GenBank/DDBJ whole genome shotgun (WGS) entry which is preliminary data.</text>
</comment>
<evidence type="ECO:0000313" key="3">
    <source>
        <dbReference type="EMBL" id="KAJ4451706.1"/>
    </source>
</evidence>
<dbReference type="EMBL" id="JAJSOF020000001">
    <property type="protein sequence ID" value="KAJ4451706.1"/>
    <property type="molecule type" value="Genomic_DNA"/>
</dbReference>
<gene>
    <name evidence="3" type="ORF">ANN_03176</name>
</gene>
<feature type="domain" description="Mos1 transposase HTH" evidence="2">
    <location>
        <begin position="211"/>
        <end position="256"/>
    </location>
</feature>
<organism evidence="3 4">
    <name type="scientific">Periplaneta americana</name>
    <name type="common">American cockroach</name>
    <name type="synonym">Blatta americana</name>
    <dbReference type="NCBI Taxonomy" id="6978"/>
    <lineage>
        <taxon>Eukaryota</taxon>
        <taxon>Metazoa</taxon>
        <taxon>Ecdysozoa</taxon>
        <taxon>Arthropoda</taxon>
        <taxon>Hexapoda</taxon>
        <taxon>Insecta</taxon>
        <taxon>Pterygota</taxon>
        <taxon>Neoptera</taxon>
        <taxon>Polyneoptera</taxon>
        <taxon>Dictyoptera</taxon>
        <taxon>Blattodea</taxon>
        <taxon>Blattoidea</taxon>
        <taxon>Blattidae</taxon>
        <taxon>Blattinae</taxon>
        <taxon>Periplaneta</taxon>
    </lineage>
</organism>
<dbReference type="InterPro" id="IPR036397">
    <property type="entry name" value="RNaseH_sf"/>
</dbReference>
<dbReference type="InterPro" id="IPR009057">
    <property type="entry name" value="Homeodomain-like_sf"/>
</dbReference>
<dbReference type="InterPro" id="IPR041426">
    <property type="entry name" value="Mos1_HTH"/>
</dbReference>
<dbReference type="PANTHER" id="PTHR46060">
    <property type="entry name" value="MARINER MOS1 TRANSPOSASE-LIKE PROTEIN"/>
    <property type="match status" value="1"/>
</dbReference>
<evidence type="ECO:0000256" key="1">
    <source>
        <dbReference type="ARBA" id="ARBA00004123"/>
    </source>
</evidence>
<evidence type="ECO:0000259" key="2">
    <source>
        <dbReference type="Pfam" id="PF17906"/>
    </source>
</evidence>
<comment type="subcellular location">
    <subcellularLocation>
        <location evidence="1">Nucleus</location>
    </subcellularLocation>
</comment>
<dbReference type="Pfam" id="PF17906">
    <property type="entry name" value="HTH_48"/>
    <property type="match status" value="1"/>
</dbReference>
<dbReference type="Gene3D" id="1.10.10.1450">
    <property type="match status" value="1"/>
</dbReference>
<dbReference type="SUPFAM" id="SSF46689">
    <property type="entry name" value="Homeodomain-like"/>
    <property type="match status" value="1"/>
</dbReference>
<proteinExistence type="predicted"/>
<reference evidence="3 4" key="1">
    <citation type="journal article" date="2022" name="Allergy">
        <title>Genome assembly and annotation of Periplaneta americana reveal a comprehensive cockroach allergen profile.</title>
        <authorList>
            <person name="Wang L."/>
            <person name="Xiong Q."/>
            <person name="Saelim N."/>
            <person name="Wang L."/>
            <person name="Nong W."/>
            <person name="Wan A.T."/>
            <person name="Shi M."/>
            <person name="Liu X."/>
            <person name="Cao Q."/>
            <person name="Hui J.H.L."/>
            <person name="Sookrung N."/>
            <person name="Leung T.F."/>
            <person name="Tungtrongchitr A."/>
            <person name="Tsui S.K.W."/>
        </authorList>
    </citation>
    <scope>NUCLEOTIDE SEQUENCE [LARGE SCALE GENOMIC DNA]</scope>
    <source>
        <strain evidence="3">PWHHKU_190912</strain>
    </source>
</reference>
<protein>
    <recommendedName>
        <fullName evidence="2">Mos1 transposase HTH domain-containing protein</fullName>
    </recommendedName>
</protein>
<sequence length="353" mass="40006">MSPVSSTESYPALVHIGLRENPEKNLNQGEIESIPASSYGVHPSALRFPRVREPSPSVLCADDPWFKSSLSFRAFTGRGGPIACPPRSSDLNPLDFYLWGHLKSLVYSSPVPDLESLRNRIVACSEDIRNTPGVWDRVRRSMRHRCEVPEASLKAPLDGLITTRSNVRCAGRDLGRIDTQHAMHVTGSVNRLRPVERSQCERKCHSAMEQRVNIKFCYNLGKTATETHGMLVQVYGREAVSRKCVYEWFKRFREGKETIEDEPRSGRPSTSRTPEIIEKVRQMPAQDRRLTLRSIAEELDISKDTVQTIVCDDLGKRKIAPDLCRTSSQTSRKQNGWKLLVISFPCVTRIHCF</sequence>
<dbReference type="Proteomes" id="UP001148838">
    <property type="component" value="Unassembled WGS sequence"/>
</dbReference>
<dbReference type="PANTHER" id="PTHR46060:SF1">
    <property type="entry name" value="MARINER MOS1 TRANSPOSASE-LIKE PROTEIN"/>
    <property type="match status" value="1"/>
</dbReference>
<dbReference type="InterPro" id="IPR052709">
    <property type="entry name" value="Transposase-MT_Hybrid"/>
</dbReference>
<name>A0ABQ8TY99_PERAM</name>
<dbReference type="Gene3D" id="3.30.420.10">
    <property type="entry name" value="Ribonuclease H-like superfamily/Ribonuclease H"/>
    <property type="match status" value="1"/>
</dbReference>
<keyword evidence="4" id="KW-1185">Reference proteome</keyword>
<accession>A0ABQ8TY99</accession>
<evidence type="ECO:0000313" key="4">
    <source>
        <dbReference type="Proteomes" id="UP001148838"/>
    </source>
</evidence>